<keyword evidence="4 5" id="KW-0238">DNA-binding</keyword>
<accession>A0A7R9KXK0</accession>
<dbReference type="OrthoDB" id="6510263at2759"/>
<evidence type="ECO:0000256" key="2">
    <source>
        <dbReference type="ARBA" id="ARBA00022771"/>
    </source>
</evidence>
<dbReference type="Proteomes" id="UP000759131">
    <property type="component" value="Unassembled WGS sequence"/>
</dbReference>
<evidence type="ECO:0000256" key="1">
    <source>
        <dbReference type="ARBA" id="ARBA00022723"/>
    </source>
</evidence>
<dbReference type="GO" id="GO:0008270">
    <property type="term" value="F:zinc ion binding"/>
    <property type="evidence" value="ECO:0007669"/>
    <property type="project" value="UniProtKB-KW"/>
</dbReference>
<dbReference type="EMBL" id="CAJPIZ010007854">
    <property type="protein sequence ID" value="CAG2110649.1"/>
    <property type="molecule type" value="Genomic_DNA"/>
</dbReference>
<keyword evidence="1" id="KW-0479">Metal-binding</keyword>
<keyword evidence="3" id="KW-0862">Zinc</keyword>
<dbReference type="Pfam" id="PF05485">
    <property type="entry name" value="THAP"/>
    <property type="match status" value="1"/>
</dbReference>
<evidence type="ECO:0000313" key="7">
    <source>
        <dbReference type="EMBL" id="CAD7630219.1"/>
    </source>
</evidence>
<evidence type="ECO:0000256" key="5">
    <source>
        <dbReference type="PROSITE-ProRule" id="PRU00309"/>
    </source>
</evidence>
<dbReference type="AlphaFoldDB" id="A0A7R9KXK0"/>
<organism evidence="7">
    <name type="scientific">Medioppia subpectinata</name>
    <dbReference type="NCBI Taxonomy" id="1979941"/>
    <lineage>
        <taxon>Eukaryota</taxon>
        <taxon>Metazoa</taxon>
        <taxon>Ecdysozoa</taxon>
        <taxon>Arthropoda</taxon>
        <taxon>Chelicerata</taxon>
        <taxon>Arachnida</taxon>
        <taxon>Acari</taxon>
        <taxon>Acariformes</taxon>
        <taxon>Sarcoptiformes</taxon>
        <taxon>Oribatida</taxon>
        <taxon>Brachypylina</taxon>
        <taxon>Oppioidea</taxon>
        <taxon>Oppiidae</taxon>
        <taxon>Medioppia</taxon>
    </lineage>
</organism>
<sequence>MVVKHCVYNGCESDSRYWDRDYMKGVCFIRFPNPSTHRQRCEKWVKACDRPDLTINAVTDKTYICSKHFIGGNGPTKQSADPLPPNQLLAANQSANQMFDISLELTEEQARNGFLKADLNGTQSANESKFITNLLNTNQTLIRDNQRLVDKSAINHSLNTSCAPINEVVDIDGSDNSADNYNNDSLLMSQMTSQLVPQMNDKQHNSENSNHNNNLNNNHKPLEVLNNSLPLIIIPSTNQMIGSTFSVPFMSLNGDKNWFNRILTTEFCLKLSVYGLSYGRVGQRVSLSAIVGSVVEKQLIVDISGHFDVKVFGLSICAKNPFYKIVPNVIQSEQQFHTVFDLFSKWRVCLANEMISEDNRVFEDKIIAIRAFRIHSMQIVSNTTE</sequence>
<name>A0A7R9KXK0_9ACAR</name>
<evidence type="ECO:0000256" key="4">
    <source>
        <dbReference type="ARBA" id="ARBA00023125"/>
    </source>
</evidence>
<feature type="domain" description="THAP-type" evidence="6">
    <location>
        <begin position="1"/>
        <end position="85"/>
    </location>
</feature>
<dbReference type="PROSITE" id="PS50950">
    <property type="entry name" value="ZF_THAP"/>
    <property type="match status" value="1"/>
</dbReference>
<evidence type="ECO:0000256" key="3">
    <source>
        <dbReference type="ARBA" id="ARBA00022833"/>
    </source>
</evidence>
<dbReference type="GO" id="GO:0003677">
    <property type="term" value="F:DNA binding"/>
    <property type="evidence" value="ECO:0007669"/>
    <property type="project" value="UniProtKB-UniRule"/>
</dbReference>
<gene>
    <name evidence="7" type="ORF">OSB1V03_LOCUS10632</name>
</gene>
<dbReference type="InterPro" id="IPR006612">
    <property type="entry name" value="THAP_Znf"/>
</dbReference>
<evidence type="ECO:0000313" key="8">
    <source>
        <dbReference type="Proteomes" id="UP000759131"/>
    </source>
</evidence>
<dbReference type="EMBL" id="OC862429">
    <property type="protein sequence ID" value="CAD7630219.1"/>
    <property type="molecule type" value="Genomic_DNA"/>
</dbReference>
<proteinExistence type="predicted"/>
<reference evidence="7" key="1">
    <citation type="submission" date="2020-11" db="EMBL/GenBank/DDBJ databases">
        <authorList>
            <person name="Tran Van P."/>
        </authorList>
    </citation>
    <scope>NUCLEOTIDE SEQUENCE</scope>
</reference>
<dbReference type="SMART" id="SM00980">
    <property type="entry name" value="THAP"/>
    <property type="match status" value="1"/>
</dbReference>
<keyword evidence="2 5" id="KW-0863">Zinc-finger</keyword>
<protein>
    <recommendedName>
        <fullName evidence="6">THAP-type domain-containing protein</fullName>
    </recommendedName>
</protein>
<keyword evidence="8" id="KW-1185">Reference proteome</keyword>
<dbReference type="SUPFAM" id="SSF57716">
    <property type="entry name" value="Glucocorticoid receptor-like (DNA-binding domain)"/>
    <property type="match status" value="1"/>
</dbReference>
<evidence type="ECO:0000259" key="6">
    <source>
        <dbReference type="PROSITE" id="PS50950"/>
    </source>
</evidence>